<dbReference type="SMR" id="E3SMG7"/>
<evidence type="ECO:0000313" key="3">
    <source>
        <dbReference type="Proteomes" id="UP000006529"/>
    </source>
</evidence>
<organism evidence="2 3">
    <name type="scientific">Cyanophage 9515-10a</name>
    <dbReference type="NCBI Taxonomy" id="444875"/>
    <lineage>
        <taxon>Viruses</taxon>
        <taxon>Duplodnaviria</taxon>
        <taxon>Heunggongvirae</taxon>
        <taxon>Uroviricota</taxon>
        <taxon>Caudoviricetes</taxon>
        <taxon>Autographivirales</taxon>
        <taxon>Sechaudvirinae</taxon>
        <taxon>Tangaroavirus</taxon>
        <taxon>Tangaroavirus tv951510a</taxon>
    </lineage>
</organism>
<keyword evidence="3" id="KW-1185">Reference proteome</keyword>
<evidence type="ECO:0000313" key="2">
    <source>
        <dbReference type="EMBL" id="ADP00062.1"/>
    </source>
</evidence>
<feature type="coiled-coil region" evidence="1">
    <location>
        <begin position="29"/>
        <end position="56"/>
    </location>
</feature>
<dbReference type="OrthoDB" id="24089at10239"/>
<dbReference type="RefSeq" id="YP_005087434.1">
    <property type="nucleotide sequence ID" value="NC_016657.1"/>
</dbReference>
<name>E3SMG7_9CAUD</name>
<gene>
    <name evidence="2" type="ORF">CYOG_00041</name>
</gene>
<protein>
    <submittedName>
        <fullName evidence="2">Predicted protein</fullName>
    </submittedName>
</protein>
<keyword evidence="1" id="KW-0175">Coiled coil</keyword>
<dbReference type="EMBL" id="GU071100">
    <property type="protein sequence ID" value="ADP00062.1"/>
    <property type="molecule type" value="Genomic_DNA"/>
</dbReference>
<reference evidence="2 3" key="1">
    <citation type="submission" date="2009-10" db="EMBL/GenBank/DDBJ databases">
        <title>The Genome Sequence of Cyanophage 9515-10a.</title>
        <authorList>
            <consortium name="The Broad Institute Genome Sequencing Platform"/>
            <person name="Henn M.R."/>
            <person name="Sullivan M.S."/>
            <person name="Osburne M.S."/>
            <person name="Levin J."/>
            <person name="Malboeuf C."/>
            <person name="Casali M."/>
            <person name="Russ C."/>
            <person name="Lennon N."/>
            <person name="Erlich R."/>
            <person name="Young S.K."/>
            <person name="Koehrsen M."/>
            <person name="Yandava C."/>
            <person name="Zeng Q."/>
            <person name="Alvarado L."/>
            <person name="Anderson S."/>
            <person name="Berlin A."/>
            <person name="Borenstein D."/>
            <person name="Chen Z."/>
            <person name="Engels R."/>
            <person name="Freedman E."/>
            <person name="Gellesch M."/>
            <person name="Goldberg J."/>
            <person name="Green L."/>
            <person name="Griggs A."/>
            <person name="Gujja S."/>
            <person name="Heiman D."/>
            <person name="Hepburn T."/>
            <person name="Howarth C."/>
            <person name="Jen D."/>
            <person name="Larson L."/>
            <person name="Lewis B."/>
            <person name="Mehta T."/>
            <person name="Park D."/>
            <person name="Pearson M."/>
            <person name="Roberts A."/>
            <person name="Ryan E."/>
            <person name="Saif S."/>
            <person name="Shea T."/>
            <person name="Shenoy N."/>
            <person name="Sisk P."/>
            <person name="Stolte C."/>
            <person name="Sykes S."/>
            <person name="Walk T."/>
            <person name="White J."/>
            <person name="Yu Q."/>
            <person name="Coleman M.L."/>
            <person name="Huang K.H."/>
            <person name="Weigele P.R."/>
            <person name="DeFrancesco A.S."/>
            <person name="Kern S.E."/>
            <person name="Thompson L.R."/>
            <person name="Fu R."/>
            <person name="Hombeck B."/>
            <person name="Chisholm S.W."/>
            <person name="Haas B."/>
            <person name="Nusbaum C."/>
            <person name="Galagan J."/>
            <person name="Birren B."/>
        </authorList>
    </citation>
    <scope>NUCLEOTIDE SEQUENCE [LARGE SCALE GENOMIC DNA]</scope>
    <source>
        <strain evidence="2">9515-10a</strain>
    </source>
</reference>
<dbReference type="Proteomes" id="UP000006529">
    <property type="component" value="Segment"/>
</dbReference>
<evidence type="ECO:0000256" key="1">
    <source>
        <dbReference type="SAM" id="Coils"/>
    </source>
</evidence>
<proteinExistence type="predicted"/>
<dbReference type="GeneID" id="11538033"/>
<sequence length="84" mass="9622">MYSLFDYMLSPPVRTVVVVSEEQLNDLKAQQLNEEIETVKRQREELEAAYNRRKQNLTDSLASLNTQVKALTPAKPAKKNVTTK</sequence>
<dbReference type="KEGG" id="vg:11538033"/>
<accession>E3SMG7</accession>